<keyword evidence="3" id="KW-1185">Reference proteome</keyword>
<dbReference type="Proteomes" id="UP000004394">
    <property type="component" value="Unassembled WGS sequence"/>
</dbReference>
<proteinExistence type="predicted"/>
<dbReference type="HOGENOM" id="CLU_196779_0_0_10"/>
<dbReference type="RefSeq" id="WP_006950287.1">
    <property type="nucleotide sequence ID" value="NZ_BAJI01000076.1"/>
</dbReference>
<feature type="region of interest" description="Disordered" evidence="1">
    <location>
        <begin position="29"/>
        <end position="79"/>
    </location>
</feature>
<evidence type="ECO:0000313" key="2">
    <source>
        <dbReference type="EMBL" id="EFM01188.1"/>
    </source>
</evidence>
<evidence type="ECO:0000313" key="3">
    <source>
        <dbReference type="Proteomes" id="UP000004394"/>
    </source>
</evidence>
<sequence length="79" mass="8384">MSKNQVTVQDYMAPAITVHQMPMEAPLMKTSFYGGHTPGETSGDGSDQGGGHTGGSVDDDTGDAKAWGSVWETEDEDDY</sequence>
<protein>
    <submittedName>
        <fullName evidence="2">Uncharacterized protein</fullName>
    </submittedName>
</protein>
<reference evidence="2" key="1">
    <citation type="submission" date="2010-07" db="EMBL/GenBank/DDBJ databases">
        <authorList>
            <person name="Muzny D."/>
            <person name="Qin X."/>
            <person name="Deng J."/>
            <person name="Jiang H."/>
            <person name="Liu Y."/>
            <person name="Qu J."/>
            <person name="Song X.-Z."/>
            <person name="Zhang L."/>
            <person name="Thornton R."/>
            <person name="Coyle M."/>
            <person name="Francisco L."/>
            <person name="Jackson L."/>
            <person name="Javaid M."/>
            <person name="Korchina V."/>
            <person name="Kovar C."/>
            <person name="Mata R."/>
            <person name="Mathew T."/>
            <person name="Ngo R."/>
            <person name="Nguyen L."/>
            <person name="Nguyen N."/>
            <person name="Okwuonu G."/>
            <person name="Ongeri F."/>
            <person name="Pham C."/>
            <person name="Simmons D."/>
            <person name="Wilczek-Boney K."/>
            <person name="Hale W."/>
            <person name="Jakkamsetti A."/>
            <person name="Pham P."/>
            <person name="Ruth R."/>
            <person name="San Lucas F."/>
            <person name="Warren J."/>
            <person name="Zhang J."/>
            <person name="Zhao Z."/>
            <person name="Zhou C."/>
            <person name="Zhu D."/>
            <person name="Lee S."/>
            <person name="Bess C."/>
            <person name="Blankenburg K."/>
            <person name="Forbes L."/>
            <person name="Fu Q."/>
            <person name="Gubbala S."/>
            <person name="Hirani K."/>
            <person name="Jayaseelan J.C."/>
            <person name="Lara F."/>
            <person name="Munidasa M."/>
            <person name="Palculict T."/>
            <person name="Patil S."/>
            <person name="Pu L.-L."/>
            <person name="Saada N."/>
            <person name="Tang L."/>
            <person name="Weissenberger G."/>
            <person name="Zhu Y."/>
            <person name="Hemphill L."/>
            <person name="Shang Y."/>
            <person name="Youmans B."/>
            <person name="Ayvaz T."/>
            <person name="Ross M."/>
            <person name="Santibanez J."/>
            <person name="Aqrawi P."/>
            <person name="Gross S."/>
            <person name="Joshi V."/>
            <person name="Fowler G."/>
            <person name="Nazareth L."/>
            <person name="Reid J."/>
            <person name="Worley K."/>
            <person name="Petrosino J."/>
            <person name="Highlander S."/>
            <person name="Gibbs R."/>
        </authorList>
    </citation>
    <scope>NUCLEOTIDE SEQUENCE [LARGE SCALE GENOMIC DNA]</scope>
    <source>
        <strain evidence="2">DSM 16973</strain>
    </source>
</reference>
<accession>E0NUT1</accession>
<comment type="caution">
    <text evidence="2">The sequence shown here is derived from an EMBL/GenBank/DDBJ whole genome shotgun (WGS) entry which is preliminary data.</text>
</comment>
<organism evidence="2 3">
    <name type="scientific">Hoylesella marshii DSM 16973 = JCM 13450</name>
    <dbReference type="NCBI Taxonomy" id="862515"/>
    <lineage>
        <taxon>Bacteria</taxon>
        <taxon>Pseudomonadati</taxon>
        <taxon>Bacteroidota</taxon>
        <taxon>Bacteroidia</taxon>
        <taxon>Bacteroidales</taxon>
        <taxon>Prevotellaceae</taxon>
        <taxon>Hoylesella</taxon>
    </lineage>
</organism>
<dbReference type="EMBL" id="AEEI01000053">
    <property type="protein sequence ID" value="EFM01188.1"/>
    <property type="molecule type" value="Genomic_DNA"/>
</dbReference>
<dbReference type="STRING" id="862515.HMPREF0658_1936"/>
<name>E0NUT1_9BACT</name>
<dbReference type="BioCyc" id="PMAR862515-HMP:GMOO-1962-MONOMER"/>
<dbReference type="AlphaFoldDB" id="E0NUT1"/>
<evidence type="ECO:0000256" key="1">
    <source>
        <dbReference type="SAM" id="MobiDB-lite"/>
    </source>
</evidence>
<gene>
    <name evidence="2" type="ORF">HMPREF0658_1936</name>
</gene>